<dbReference type="InterPro" id="IPR006076">
    <property type="entry name" value="FAD-dep_OxRdtase"/>
</dbReference>
<dbReference type="EMBL" id="LVVK01000020">
    <property type="protein sequence ID" value="OPB38425.1"/>
    <property type="molecule type" value="Genomic_DNA"/>
</dbReference>
<feature type="region of interest" description="Disordered" evidence="9">
    <location>
        <begin position="498"/>
        <end position="519"/>
    </location>
</feature>
<protein>
    <recommendedName>
        <fullName evidence="8">L-2-hydroxyglutarate dehydrogenase, mitochondrial</fullName>
        <ecNumber evidence="7">1.1.99.2</ecNumber>
    </recommendedName>
</protein>
<gene>
    <name evidence="11" type="ORF">A0O28_0015300</name>
</gene>
<feature type="compositionally biased region" description="Low complexity" evidence="9">
    <location>
        <begin position="44"/>
        <end position="58"/>
    </location>
</feature>
<dbReference type="Gene3D" id="3.50.50.60">
    <property type="entry name" value="FAD/NAD(P)-binding domain"/>
    <property type="match status" value="1"/>
</dbReference>
<evidence type="ECO:0000256" key="3">
    <source>
        <dbReference type="ARBA" id="ARBA00022827"/>
    </source>
</evidence>
<dbReference type="Proteomes" id="UP000191004">
    <property type="component" value="Unassembled WGS sequence"/>
</dbReference>
<feature type="region of interest" description="Disordered" evidence="9">
    <location>
        <begin position="143"/>
        <end position="231"/>
    </location>
</feature>
<evidence type="ECO:0000256" key="2">
    <source>
        <dbReference type="ARBA" id="ARBA00022630"/>
    </source>
</evidence>
<dbReference type="InterPro" id="IPR036188">
    <property type="entry name" value="FAD/NAD-bd_sf"/>
</dbReference>
<dbReference type="AlphaFoldDB" id="A0A1T3CBT2"/>
<evidence type="ECO:0000256" key="1">
    <source>
        <dbReference type="ARBA" id="ARBA00001974"/>
    </source>
</evidence>
<evidence type="ECO:0000256" key="7">
    <source>
        <dbReference type="ARBA" id="ARBA00038878"/>
    </source>
</evidence>
<comment type="caution">
    <text evidence="11">The sequence shown here is derived from an EMBL/GenBank/DDBJ whole genome shotgun (WGS) entry which is preliminary data.</text>
</comment>
<organism evidence="11 12">
    <name type="scientific">Trichoderma guizhouense</name>
    <dbReference type="NCBI Taxonomy" id="1491466"/>
    <lineage>
        <taxon>Eukaryota</taxon>
        <taxon>Fungi</taxon>
        <taxon>Dikarya</taxon>
        <taxon>Ascomycota</taxon>
        <taxon>Pezizomycotina</taxon>
        <taxon>Sordariomycetes</taxon>
        <taxon>Hypocreomycetidae</taxon>
        <taxon>Hypocreales</taxon>
        <taxon>Hypocreaceae</taxon>
        <taxon>Trichoderma</taxon>
    </lineage>
</organism>
<comment type="catalytic activity">
    <reaction evidence="5">
        <text>(S)-2-hydroxyglutarate + A = 2-oxoglutarate + AH2</text>
        <dbReference type="Rhea" id="RHEA:21252"/>
        <dbReference type="ChEBI" id="CHEBI:13193"/>
        <dbReference type="ChEBI" id="CHEBI:16782"/>
        <dbReference type="ChEBI" id="CHEBI:16810"/>
        <dbReference type="ChEBI" id="CHEBI:17499"/>
        <dbReference type="EC" id="1.1.99.2"/>
    </reaction>
</comment>
<feature type="region of interest" description="Disordered" evidence="9">
    <location>
        <begin position="273"/>
        <end position="322"/>
    </location>
</feature>
<keyword evidence="3" id="KW-0274">FAD</keyword>
<dbReference type="SUPFAM" id="SSF51905">
    <property type="entry name" value="FAD/NAD(P)-binding domain"/>
    <property type="match status" value="1"/>
</dbReference>
<name>A0A1T3CBT2_9HYPO</name>
<keyword evidence="2" id="KW-0285">Flavoprotein</keyword>
<evidence type="ECO:0000256" key="6">
    <source>
        <dbReference type="ARBA" id="ARBA00037941"/>
    </source>
</evidence>
<evidence type="ECO:0000256" key="4">
    <source>
        <dbReference type="ARBA" id="ARBA00023002"/>
    </source>
</evidence>
<feature type="compositionally biased region" description="Polar residues" evidence="9">
    <location>
        <begin position="1"/>
        <end position="25"/>
    </location>
</feature>
<feature type="compositionally biased region" description="Polar residues" evidence="9">
    <location>
        <begin position="174"/>
        <end position="183"/>
    </location>
</feature>
<dbReference type="PANTHER" id="PTHR43104">
    <property type="entry name" value="L-2-HYDROXYGLUTARATE DEHYDROGENASE, MITOCHONDRIAL"/>
    <property type="match status" value="1"/>
</dbReference>
<reference evidence="11 12" key="1">
    <citation type="submission" date="2016-04" db="EMBL/GenBank/DDBJ databases">
        <title>Multiple horizontal gene transfer events from other fungi enriched the ability of the initially mycotrophic fungus Trichoderma (Ascomycota) to feed on dead plant biomass.</title>
        <authorList>
            <person name="Atanasova L."/>
            <person name="Chenthamara K."/>
            <person name="Zhang J."/>
            <person name="Grujic M."/>
            <person name="Henrissat B."/>
            <person name="Kuo A."/>
            <person name="Aertz A."/>
            <person name="Salamov A."/>
            <person name="Lipzen A."/>
            <person name="Labutti K."/>
            <person name="Barry K."/>
            <person name="Miao Y."/>
            <person name="Rahimi M.J."/>
            <person name="Shen Q."/>
            <person name="Grigoriev I.V."/>
            <person name="Kubicek C.P."/>
            <person name="Druzhinina I.S."/>
        </authorList>
    </citation>
    <scope>NUCLEOTIDE SEQUENCE [LARGE SCALE GENOMIC DNA]</scope>
    <source>
        <strain evidence="11 12">NJAU 4742</strain>
    </source>
</reference>
<sequence>MAANGDVSSVPRSESPTGSPRSASISLHAAAAMNAGLQREPSRRSSNSSLARSLASPPSRRRSTILMNLQLNDPAVPAPGEFQEHMRASPQPYSGGIPPESSRHIRTPSLGELHQELEAEQEGHVNRLLNMIRQQQLELQRLQASHPHASGGDESATASVAGSERPHRSLPVPISTQSPTGNHVPSISGSSFSRSPIFPHHRNSMEMARADMQRRSRTPSRNASPRLRATSISAESGDWSLFRDESAFYQAETQMLTRENQMLRHRIRELEKQVSEMTSSPVPNEPPVSSNLTRSSTSAEESESAGKYAGKESSKTDSSVQPDSVIGGGVVGLAIARQLSLQPGTSTVLIERHSAVGTETSSRNSEVIHAGIYYGKDTLKAKLCLRGKDLLYELCDKHGVAYRRTGKWLVAQNHAQREALERIHALCTDEIGVPVRWVSDNEVRERGEGVLAKAGALESPTTGIVDSHGLMLCLQGLFEDAGGIVALSSPVVGIRPLSQGGSSPPGSTGWEIDVSDGPGGDVSTMTAETLINAAGLGSVAVHNMIVPPSQHKQLFYAKGNYFSYSASRPKISRLIYPAPEPGASGLGTHLTIDLAGRIRFGPDVEWVDDPNDLTANASRLQQAVAEIQKYLPEVDASALVADYAGMRPKLASKGAASATDKGFEDFIVRKEQGYEGWVNLLGIESPGLTSSLAIAEMVHRLLHGQAST</sequence>
<evidence type="ECO:0000313" key="11">
    <source>
        <dbReference type="EMBL" id="OPB38425.1"/>
    </source>
</evidence>
<evidence type="ECO:0000256" key="8">
    <source>
        <dbReference type="ARBA" id="ARBA00041137"/>
    </source>
</evidence>
<feature type="region of interest" description="Disordered" evidence="9">
    <location>
        <begin position="1"/>
        <end position="106"/>
    </location>
</feature>
<comment type="similarity">
    <text evidence="6">Belongs to the L2HGDH family.</text>
</comment>
<evidence type="ECO:0000256" key="5">
    <source>
        <dbReference type="ARBA" id="ARBA00036066"/>
    </source>
</evidence>
<accession>A0A1T3CBT2</accession>
<feature type="compositionally biased region" description="Low complexity" evidence="9">
    <location>
        <begin position="185"/>
        <end position="198"/>
    </location>
</feature>
<evidence type="ECO:0000256" key="9">
    <source>
        <dbReference type="SAM" id="MobiDB-lite"/>
    </source>
</evidence>
<feature type="domain" description="FAD dependent oxidoreductase" evidence="10">
    <location>
        <begin position="325"/>
        <end position="698"/>
    </location>
</feature>
<proteinExistence type="inferred from homology"/>
<keyword evidence="4" id="KW-0560">Oxidoreductase</keyword>
<comment type="cofactor">
    <cofactor evidence="1">
        <name>FAD</name>
        <dbReference type="ChEBI" id="CHEBI:57692"/>
    </cofactor>
</comment>
<dbReference type="EC" id="1.1.99.2" evidence="7"/>
<evidence type="ECO:0000313" key="12">
    <source>
        <dbReference type="Proteomes" id="UP000191004"/>
    </source>
</evidence>
<dbReference type="OrthoDB" id="498204at2759"/>
<dbReference type="PANTHER" id="PTHR43104:SF4">
    <property type="entry name" value="L-2-HYDROXYGLUTARATE DEHYDROGENASE, MITOCHONDRIAL"/>
    <property type="match status" value="1"/>
</dbReference>
<dbReference type="Gene3D" id="3.30.9.10">
    <property type="entry name" value="D-Amino Acid Oxidase, subunit A, domain 2"/>
    <property type="match status" value="1"/>
</dbReference>
<keyword evidence="12" id="KW-1185">Reference proteome</keyword>
<feature type="compositionally biased region" description="Low complexity" evidence="9">
    <location>
        <begin position="498"/>
        <end position="509"/>
    </location>
</feature>
<feature type="compositionally biased region" description="Low complexity" evidence="9">
    <location>
        <begin position="279"/>
        <end position="299"/>
    </location>
</feature>
<dbReference type="Pfam" id="PF01266">
    <property type="entry name" value="DAO"/>
    <property type="match status" value="1"/>
</dbReference>
<dbReference type="GO" id="GO:0047545">
    <property type="term" value="F:(S)-2-hydroxyglutarate dehydrogenase activity"/>
    <property type="evidence" value="ECO:0007669"/>
    <property type="project" value="UniProtKB-EC"/>
</dbReference>
<evidence type="ECO:0000259" key="10">
    <source>
        <dbReference type="Pfam" id="PF01266"/>
    </source>
</evidence>